<feature type="domain" description="RING-type" evidence="11">
    <location>
        <begin position="58"/>
        <end position="102"/>
    </location>
</feature>
<dbReference type="InterPro" id="IPR031127">
    <property type="entry name" value="E3_UB_ligase_RBR"/>
</dbReference>
<evidence type="ECO:0000256" key="8">
    <source>
        <dbReference type="ARBA" id="ARBA00022833"/>
    </source>
</evidence>
<keyword evidence="8" id="KW-0862">Zinc</keyword>
<dbReference type="OrthoDB" id="2831684at2759"/>
<evidence type="ECO:0000259" key="12">
    <source>
        <dbReference type="PROSITE" id="PS51873"/>
    </source>
</evidence>
<comment type="catalytic activity">
    <reaction evidence="1">
        <text>[E2 ubiquitin-conjugating enzyme]-S-ubiquitinyl-L-cysteine + [acceptor protein]-L-lysine = [E2 ubiquitin-conjugating enzyme]-L-cysteine + [acceptor protein]-N(6)-ubiquitinyl-L-lysine.</text>
        <dbReference type="EC" id="2.3.2.31"/>
    </reaction>
</comment>
<evidence type="ECO:0000256" key="10">
    <source>
        <dbReference type="SAM" id="MobiDB-lite"/>
    </source>
</evidence>
<protein>
    <recommendedName>
        <fullName evidence="2">RBR-type E3 ubiquitin transferase</fullName>
        <ecNumber evidence="2">2.3.2.31</ecNumber>
    </recommendedName>
</protein>
<name>A0A9W4JM49_9EURO</name>
<dbReference type="AlphaFoldDB" id="A0A9W4JM49"/>
<comment type="caution">
    <text evidence="13">The sequence shown here is derived from an EMBL/GenBank/DDBJ whole genome shotgun (WGS) entry which is preliminary data.</text>
</comment>
<dbReference type="InterPro" id="IPR017907">
    <property type="entry name" value="Znf_RING_CS"/>
</dbReference>
<proteinExistence type="predicted"/>
<evidence type="ECO:0000259" key="11">
    <source>
        <dbReference type="PROSITE" id="PS50089"/>
    </source>
</evidence>
<evidence type="ECO:0000256" key="5">
    <source>
        <dbReference type="ARBA" id="ARBA00022737"/>
    </source>
</evidence>
<feature type="region of interest" description="Disordered" evidence="10">
    <location>
        <begin position="1"/>
        <end position="32"/>
    </location>
</feature>
<dbReference type="InterPro" id="IPR013083">
    <property type="entry name" value="Znf_RING/FYVE/PHD"/>
</dbReference>
<keyword evidence="6 9" id="KW-0863">Zinc-finger</keyword>
<dbReference type="PROSITE" id="PS00518">
    <property type="entry name" value="ZF_RING_1"/>
    <property type="match status" value="1"/>
</dbReference>
<dbReference type="GO" id="GO:0008270">
    <property type="term" value="F:zinc ion binding"/>
    <property type="evidence" value="ECO:0007669"/>
    <property type="project" value="UniProtKB-KW"/>
</dbReference>
<dbReference type="EC" id="2.3.2.31" evidence="2"/>
<evidence type="ECO:0000313" key="14">
    <source>
        <dbReference type="Proteomes" id="UP001152649"/>
    </source>
</evidence>
<feature type="region of interest" description="Disordered" evidence="10">
    <location>
        <begin position="187"/>
        <end position="207"/>
    </location>
</feature>
<feature type="domain" description="RING-type" evidence="12">
    <location>
        <begin position="54"/>
        <end position="307"/>
    </location>
</feature>
<organism evidence="13 14">
    <name type="scientific">Penicillium salamii</name>
    <dbReference type="NCBI Taxonomy" id="1612424"/>
    <lineage>
        <taxon>Eukaryota</taxon>
        <taxon>Fungi</taxon>
        <taxon>Dikarya</taxon>
        <taxon>Ascomycota</taxon>
        <taxon>Pezizomycotina</taxon>
        <taxon>Eurotiomycetes</taxon>
        <taxon>Eurotiomycetidae</taxon>
        <taxon>Eurotiales</taxon>
        <taxon>Aspergillaceae</taxon>
        <taxon>Penicillium</taxon>
    </lineage>
</organism>
<keyword evidence="5" id="KW-0677">Repeat</keyword>
<evidence type="ECO:0000256" key="4">
    <source>
        <dbReference type="ARBA" id="ARBA00022723"/>
    </source>
</evidence>
<evidence type="ECO:0000256" key="3">
    <source>
        <dbReference type="ARBA" id="ARBA00022679"/>
    </source>
</evidence>
<accession>A0A9W4JM49</accession>
<dbReference type="InterPro" id="IPR001841">
    <property type="entry name" value="Znf_RING"/>
</dbReference>
<dbReference type="PROSITE" id="PS50089">
    <property type="entry name" value="ZF_RING_2"/>
    <property type="match status" value="1"/>
</dbReference>
<evidence type="ECO:0000256" key="6">
    <source>
        <dbReference type="ARBA" id="ARBA00022771"/>
    </source>
</evidence>
<dbReference type="Proteomes" id="UP001152649">
    <property type="component" value="Unassembled WGS sequence"/>
</dbReference>
<dbReference type="PANTHER" id="PTHR11685">
    <property type="entry name" value="RBR FAMILY RING FINGER AND IBR DOMAIN-CONTAINING"/>
    <property type="match status" value="1"/>
</dbReference>
<dbReference type="GO" id="GO:0016567">
    <property type="term" value="P:protein ubiquitination"/>
    <property type="evidence" value="ECO:0007669"/>
    <property type="project" value="InterPro"/>
</dbReference>
<dbReference type="PROSITE" id="PS51873">
    <property type="entry name" value="TRIAD"/>
    <property type="match status" value="1"/>
</dbReference>
<dbReference type="InterPro" id="IPR044066">
    <property type="entry name" value="TRIAD_supradom"/>
</dbReference>
<keyword evidence="14" id="KW-1185">Reference proteome</keyword>
<dbReference type="SUPFAM" id="SSF57850">
    <property type="entry name" value="RING/U-box"/>
    <property type="match status" value="2"/>
</dbReference>
<gene>
    <name evidence="13" type="ORF">PSALAMII_LOCUS8548</name>
</gene>
<evidence type="ECO:0000256" key="7">
    <source>
        <dbReference type="ARBA" id="ARBA00022786"/>
    </source>
</evidence>
<reference evidence="13" key="1">
    <citation type="submission" date="2021-07" db="EMBL/GenBank/DDBJ databases">
        <authorList>
            <person name="Branca A.L. A."/>
        </authorList>
    </citation>
    <scope>NUCLEOTIDE SEQUENCE</scope>
</reference>
<keyword evidence="7" id="KW-0833">Ubl conjugation pathway</keyword>
<evidence type="ECO:0000256" key="2">
    <source>
        <dbReference type="ARBA" id="ARBA00012251"/>
    </source>
</evidence>
<keyword evidence="3" id="KW-0808">Transferase</keyword>
<dbReference type="InterPro" id="IPR002867">
    <property type="entry name" value="IBR_dom"/>
</dbReference>
<feature type="compositionally biased region" description="Basic residues" evidence="10">
    <location>
        <begin position="195"/>
        <end position="207"/>
    </location>
</feature>
<dbReference type="Gene3D" id="1.20.120.1750">
    <property type="match status" value="1"/>
</dbReference>
<keyword evidence="4" id="KW-0479">Metal-binding</keyword>
<evidence type="ECO:0000256" key="1">
    <source>
        <dbReference type="ARBA" id="ARBA00001798"/>
    </source>
</evidence>
<evidence type="ECO:0000256" key="9">
    <source>
        <dbReference type="PROSITE-ProRule" id="PRU00175"/>
    </source>
</evidence>
<dbReference type="Pfam" id="PF01485">
    <property type="entry name" value="IBR"/>
    <property type="match status" value="1"/>
</dbReference>
<dbReference type="Gene3D" id="3.30.40.10">
    <property type="entry name" value="Zinc/RING finger domain, C3HC4 (zinc finger)"/>
    <property type="match status" value="1"/>
</dbReference>
<dbReference type="GO" id="GO:0061630">
    <property type="term" value="F:ubiquitin protein ligase activity"/>
    <property type="evidence" value="ECO:0007669"/>
    <property type="project" value="UniProtKB-EC"/>
</dbReference>
<dbReference type="EMBL" id="CAJVPG010000422">
    <property type="protein sequence ID" value="CAG8408348.1"/>
    <property type="molecule type" value="Genomic_DNA"/>
</dbReference>
<sequence>MTGGMKRILRSSRITRERPLRESTSTSQATDPVKNLYSREQVSFGKKPKPGIESALECVSCVNEYQPSDTILLPCSHIYCKGCVTTIFDLFIQGETPSPPQCCGGLLTGSQVTDILGLETTKRYEDRHTEFRDPNKFFCSNSNCRRYILPSRTRHRARVCEHCMTRTCVWCGNVAHLGICPSERAQNTNASNGTKTKKRIKKTKKTTKNSKVAKGKKVCKKKEDRENEVETPEDINARNDALLERLMKRNAWRRCLRCSRAISIFGGCDHVHCPCGFDFCYRCSQSIPLVQTVEGILFYGQCKCRGY</sequence>
<evidence type="ECO:0000313" key="13">
    <source>
        <dbReference type="EMBL" id="CAG8408348.1"/>
    </source>
</evidence>